<accession>A0A4Q9KBT6</accession>
<dbReference type="PANTHER" id="PTHR43731:SF14">
    <property type="entry name" value="PRESENILIN-ASSOCIATED RHOMBOID-LIKE PROTEIN, MITOCHONDRIAL"/>
    <property type="match status" value="1"/>
</dbReference>
<name>A0A4Q9KBT6_9ACTN</name>
<feature type="transmembrane region" description="Helical" evidence="7">
    <location>
        <begin position="37"/>
        <end position="60"/>
    </location>
</feature>
<dbReference type="AlphaFoldDB" id="A0A4Q9KBT6"/>
<dbReference type="InterPro" id="IPR035952">
    <property type="entry name" value="Rhomboid-like_sf"/>
</dbReference>
<keyword evidence="5 7" id="KW-1133">Transmembrane helix</keyword>
<reference evidence="9 10" key="1">
    <citation type="submission" date="2019-01" db="EMBL/GenBank/DDBJ databases">
        <title>Lactibacter flavus gen. nov., sp. nov., a novel bacterium of the family Propionibacteriaceae isolated from raw milk and dairy products.</title>
        <authorList>
            <person name="Huptas C."/>
            <person name="Wenning M."/>
            <person name="Breitenwieser F."/>
            <person name="Doll E."/>
            <person name="Von Neubeck M."/>
            <person name="Busse H.-J."/>
            <person name="Scherer S."/>
        </authorList>
    </citation>
    <scope>NUCLEOTIDE SEQUENCE [LARGE SCALE GENOMIC DNA]</scope>
    <source>
        <strain evidence="9 10">KCTC 33808</strain>
    </source>
</reference>
<dbReference type="GO" id="GO:0016020">
    <property type="term" value="C:membrane"/>
    <property type="evidence" value="ECO:0007669"/>
    <property type="project" value="UniProtKB-SubCell"/>
</dbReference>
<feature type="transmembrane region" description="Helical" evidence="7">
    <location>
        <begin position="247"/>
        <end position="267"/>
    </location>
</feature>
<dbReference type="InterPro" id="IPR022764">
    <property type="entry name" value="Peptidase_S54_rhomboid_dom"/>
</dbReference>
<dbReference type="SUPFAM" id="SSF144091">
    <property type="entry name" value="Rhomboid-like"/>
    <property type="match status" value="1"/>
</dbReference>
<dbReference type="GO" id="GO:0006508">
    <property type="term" value="P:proteolysis"/>
    <property type="evidence" value="ECO:0007669"/>
    <property type="project" value="UniProtKB-KW"/>
</dbReference>
<dbReference type="OrthoDB" id="9807874at2"/>
<feature type="transmembrane region" description="Helical" evidence="7">
    <location>
        <begin position="146"/>
        <end position="165"/>
    </location>
</feature>
<comment type="similarity">
    <text evidence="2">Belongs to the peptidase S54 family.</text>
</comment>
<evidence type="ECO:0000259" key="8">
    <source>
        <dbReference type="Pfam" id="PF01694"/>
    </source>
</evidence>
<dbReference type="Pfam" id="PF01694">
    <property type="entry name" value="Rhomboid"/>
    <property type="match status" value="1"/>
</dbReference>
<keyword evidence="9" id="KW-0645">Protease</keyword>
<dbReference type="EMBL" id="SDMQ01000012">
    <property type="protein sequence ID" value="TBT83383.1"/>
    <property type="molecule type" value="Genomic_DNA"/>
</dbReference>
<comment type="caution">
    <text evidence="9">The sequence shown here is derived from an EMBL/GenBank/DDBJ whole genome shotgun (WGS) entry which is preliminary data.</text>
</comment>
<evidence type="ECO:0000256" key="6">
    <source>
        <dbReference type="ARBA" id="ARBA00023136"/>
    </source>
</evidence>
<dbReference type="Proteomes" id="UP000292373">
    <property type="component" value="Unassembled WGS sequence"/>
</dbReference>
<feature type="transmembrane region" description="Helical" evidence="7">
    <location>
        <begin position="199"/>
        <end position="217"/>
    </location>
</feature>
<dbReference type="PANTHER" id="PTHR43731">
    <property type="entry name" value="RHOMBOID PROTEASE"/>
    <property type="match status" value="1"/>
</dbReference>
<keyword evidence="6 7" id="KW-0472">Membrane</keyword>
<proteinExistence type="inferred from homology"/>
<protein>
    <submittedName>
        <fullName evidence="9">Rhomboid family intramembrane serine protease</fullName>
    </submittedName>
</protein>
<evidence type="ECO:0000256" key="1">
    <source>
        <dbReference type="ARBA" id="ARBA00004141"/>
    </source>
</evidence>
<keyword evidence="4" id="KW-0378">Hydrolase</keyword>
<evidence type="ECO:0000256" key="2">
    <source>
        <dbReference type="ARBA" id="ARBA00009045"/>
    </source>
</evidence>
<dbReference type="Gene3D" id="1.20.1540.10">
    <property type="entry name" value="Rhomboid-like"/>
    <property type="match status" value="1"/>
</dbReference>
<sequence>MVEAPVGHQCRRCLAQGMAMTRQAEGPYGGRRSTNPALTSIVLIALNVAVWLGIFLTGGFGGRLSNLVALTPGGVCEVGSDAYVGVSGEVCTAQGGAFLPGPLDGGWWQIITSAFTHISPLHIGMNMLALWILGPAIERVLGRARFLAVYFVSALVASAFILWLASPTTTTLGASGAISGLMGALLVLVLRNRGDARTVLMWIGINVVITVVGSAGISWQGHLGGFVGGVLTTLVIIALRKARPWQWMAVAGVGVLALVAMAARTLVG</sequence>
<feature type="transmembrane region" description="Helical" evidence="7">
    <location>
        <begin position="107"/>
        <end position="134"/>
    </location>
</feature>
<gene>
    <name evidence="9" type="ORF">ET989_11795</name>
</gene>
<feature type="domain" description="Peptidase S54 rhomboid" evidence="8">
    <location>
        <begin position="105"/>
        <end position="237"/>
    </location>
</feature>
<keyword evidence="3 7" id="KW-0812">Transmembrane</keyword>
<comment type="subcellular location">
    <subcellularLocation>
        <location evidence="1">Membrane</location>
        <topology evidence="1">Multi-pass membrane protein</topology>
    </subcellularLocation>
</comment>
<evidence type="ECO:0000256" key="4">
    <source>
        <dbReference type="ARBA" id="ARBA00022801"/>
    </source>
</evidence>
<evidence type="ECO:0000256" key="7">
    <source>
        <dbReference type="SAM" id="Phobius"/>
    </source>
</evidence>
<evidence type="ECO:0000313" key="9">
    <source>
        <dbReference type="EMBL" id="TBT83383.1"/>
    </source>
</evidence>
<evidence type="ECO:0000313" key="10">
    <source>
        <dbReference type="Proteomes" id="UP000292373"/>
    </source>
</evidence>
<evidence type="ECO:0000256" key="5">
    <source>
        <dbReference type="ARBA" id="ARBA00022989"/>
    </source>
</evidence>
<dbReference type="InterPro" id="IPR050925">
    <property type="entry name" value="Rhomboid_protease_S54"/>
</dbReference>
<feature type="transmembrane region" description="Helical" evidence="7">
    <location>
        <begin position="223"/>
        <end position="240"/>
    </location>
</feature>
<keyword evidence="10" id="KW-1185">Reference proteome</keyword>
<organism evidence="9 10">
    <name type="scientific">Propioniciclava sinopodophylli</name>
    <dbReference type="NCBI Taxonomy" id="1837344"/>
    <lineage>
        <taxon>Bacteria</taxon>
        <taxon>Bacillati</taxon>
        <taxon>Actinomycetota</taxon>
        <taxon>Actinomycetes</taxon>
        <taxon>Propionibacteriales</taxon>
        <taxon>Propionibacteriaceae</taxon>
        <taxon>Propioniciclava</taxon>
    </lineage>
</organism>
<evidence type="ECO:0000256" key="3">
    <source>
        <dbReference type="ARBA" id="ARBA00022692"/>
    </source>
</evidence>
<dbReference type="GO" id="GO:0004252">
    <property type="term" value="F:serine-type endopeptidase activity"/>
    <property type="evidence" value="ECO:0007669"/>
    <property type="project" value="InterPro"/>
</dbReference>
<feature type="transmembrane region" description="Helical" evidence="7">
    <location>
        <begin position="171"/>
        <end position="190"/>
    </location>
</feature>